<dbReference type="EMBL" id="HQ332137">
    <property type="protein sequence ID" value="AGG54606.1"/>
    <property type="molecule type" value="Genomic_DNA"/>
</dbReference>
<organism evidence="1 2">
    <name type="scientific">Prochlorococcus phage P-SSP3</name>
    <dbReference type="NCBI Taxonomy" id="382273"/>
    <lineage>
        <taxon>Viruses</taxon>
        <taxon>Duplodnaviria</taxon>
        <taxon>Heunggongvirae</taxon>
        <taxon>Uroviricota</taxon>
        <taxon>Caudoviricetes</taxon>
        <taxon>Autographivirales</taxon>
        <taxon>Sechaudvirinae</taxon>
        <taxon>Tritonvirus</taxon>
        <taxon>Tritonvirus PSSP3</taxon>
    </lineage>
</organism>
<name>M1UAL0_9CAUD</name>
<sequence length="107" mass="12456">MFGYTIVNRRFSDAIEFAAVNVLQGRCIIRFKKSGAEYLYKNVSRRRLLSLLLDNNKSLGFWIQYLSNNAIIENRYRPQTGAMTYRQIGFSYFNEVPKYLAVQNVAA</sequence>
<dbReference type="RefSeq" id="YP_007677188.1">
    <property type="nucleotide sequence ID" value="NC_020874.1"/>
</dbReference>
<accession>M1UAL0</accession>
<keyword evidence="2" id="KW-1185">Reference proteome</keyword>
<evidence type="ECO:0000313" key="2">
    <source>
        <dbReference type="Proteomes" id="UP000201392"/>
    </source>
</evidence>
<dbReference type="GeneID" id="15013419"/>
<dbReference type="OrthoDB" id="32656at10239"/>
<dbReference type="Proteomes" id="UP000201392">
    <property type="component" value="Segment"/>
</dbReference>
<reference evidence="1 2" key="1">
    <citation type="submission" date="2010-09" db="EMBL/GenBank/DDBJ databases">
        <title>The Genome Sequence of Prochlorococcus phage P-SSP3.</title>
        <authorList>
            <consortium name="The Broad Institute Genome Sequencing Platform"/>
            <person name="Henn M.R."/>
            <person name="Sullivan M.S."/>
            <person name="Osburne M.S."/>
            <person name="Levin J."/>
            <person name="Malboeuf C."/>
            <person name="Casali M."/>
            <person name="Russ C."/>
            <person name="Lennon N."/>
            <person name="Chapman S.B."/>
            <person name="Erlich R."/>
            <person name="Young S.K."/>
            <person name="Yandava C."/>
            <person name="Zeng Q."/>
            <person name="Alvarado L."/>
            <person name="Anderson S."/>
            <person name="Berlin A."/>
            <person name="Chen Z."/>
            <person name="Freedman E."/>
            <person name="Gellesch M."/>
            <person name="Goldberg J."/>
            <person name="Green L."/>
            <person name="Griggs A."/>
            <person name="Gujja S."/>
            <person name="Heilman E.R."/>
            <person name="Heiman D."/>
            <person name="Hollinger A."/>
            <person name="Howarth C."/>
            <person name="Larson L."/>
            <person name="Mehta T."/>
            <person name="Pearson M."/>
            <person name="Roberts A."/>
            <person name="Ryan E."/>
            <person name="Saif S."/>
            <person name="Shea T."/>
            <person name="Shenoy N."/>
            <person name="Sisk P."/>
            <person name="Stolte C."/>
            <person name="Sykes S."/>
            <person name="White J."/>
            <person name="Yu Q."/>
            <person name="Coleman M.L."/>
            <person name="Huang K.H."/>
            <person name="Weigele P.R."/>
            <person name="DeFrancesco A.S."/>
            <person name="Kern S.E."/>
            <person name="Thompson L.R."/>
            <person name="Fu R."/>
            <person name="Hombeck B."/>
            <person name="Chisholm S.W."/>
            <person name="Haas B."/>
            <person name="Nusbaum C."/>
            <person name="Birren B."/>
        </authorList>
    </citation>
    <scope>NUCLEOTIDE SEQUENCE [LARGE SCALE GENOMIC DNA]</scope>
    <source>
        <strain evidence="1 2">P-SSP3</strain>
    </source>
</reference>
<proteinExistence type="predicted"/>
<protein>
    <submittedName>
        <fullName evidence="1">Uncharacterized protein</fullName>
    </submittedName>
</protein>
<gene>
    <name evidence="1" type="ORF">PRSG_00055</name>
</gene>
<evidence type="ECO:0000313" key="1">
    <source>
        <dbReference type="EMBL" id="AGG54606.1"/>
    </source>
</evidence>
<dbReference type="KEGG" id="vg:15013419"/>